<sequence>MSIPKLNMQIARFWLAARRKCWTRSVSTARLSGRGLGMQYFQFIK</sequence>
<dbReference type="EMBL" id="PECL01000004">
    <property type="protein sequence ID" value="TEA08996.1"/>
    <property type="molecule type" value="Genomic_DNA"/>
</dbReference>
<name>A0A4R8SZS7_9MYCO</name>
<protein>
    <submittedName>
        <fullName evidence="1">Uncharacterized protein</fullName>
    </submittedName>
</protein>
<reference evidence="1 2" key="1">
    <citation type="journal article" date="2019" name="Sci. Rep.">
        <title>Extended insight into the Mycobacterium chelonae-abscessus complex through whole genome sequencing of Mycobacterium salmoniphilum outbreak and Mycobacterium salmoniphilum-like strains.</title>
        <authorList>
            <person name="Behra P.R.K."/>
            <person name="Das S."/>
            <person name="Pettersson B.M.F."/>
            <person name="Shirreff L."/>
            <person name="DuCote T."/>
            <person name="Jacobsson K.G."/>
            <person name="Ennis D.G."/>
            <person name="Kirsebom L.A."/>
        </authorList>
    </citation>
    <scope>NUCLEOTIDE SEQUENCE [LARGE SCALE GENOMIC DNA]</scope>
    <source>
        <strain evidence="1 2">CCUG 60884</strain>
    </source>
</reference>
<accession>A0A4R8SZS7</accession>
<dbReference type="AlphaFoldDB" id="A0A4R8SZS7"/>
<gene>
    <name evidence="1" type="ORF">CCUG60884_00358</name>
</gene>
<evidence type="ECO:0000313" key="2">
    <source>
        <dbReference type="Proteomes" id="UP000294604"/>
    </source>
</evidence>
<proteinExistence type="predicted"/>
<organism evidence="1 2">
    <name type="scientific">Mycobacteroides salmoniphilum</name>
    <dbReference type="NCBI Taxonomy" id="404941"/>
    <lineage>
        <taxon>Bacteria</taxon>
        <taxon>Bacillati</taxon>
        <taxon>Actinomycetota</taxon>
        <taxon>Actinomycetes</taxon>
        <taxon>Mycobacteriales</taxon>
        <taxon>Mycobacteriaceae</taxon>
        <taxon>Mycobacteroides</taxon>
    </lineage>
</organism>
<evidence type="ECO:0000313" key="1">
    <source>
        <dbReference type="EMBL" id="TEA08996.1"/>
    </source>
</evidence>
<dbReference type="Proteomes" id="UP000294604">
    <property type="component" value="Unassembled WGS sequence"/>
</dbReference>
<comment type="caution">
    <text evidence="1">The sequence shown here is derived from an EMBL/GenBank/DDBJ whole genome shotgun (WGS) entry which is preliminary data.</text>
</comment>